<reference evidence="7 10" key="1">
    <citation type="journal article" date="2015" name="ISME J.">
        <title>Elemental sulfur and acetate can support life of a novel strictly anaerobic haloarchaeon.</title>
        <authorList>
            <person name="Sorokin D.Y."/>
            <person name="Kublanov I.V."/>
            <person name="Gavrilov S.N."/>
            <person name="Rojo D."/>
            <person name="Roman P."/>
            <person name="Golyshin P.N."/>
            <person name="Slepak V.Z."/>
            <person name="Smedile F."/>
            <person name="Ferrer M."/>
            <person name="Messina E."/>
            <person name="La Cono V."/>
            <person name="Yakimov M.M."/>
        </authorList>
    </citation>
    <scope>NUCLEOTIDE SEQUENCE [LARGE SCALE GENOMIC DNA]</scope>
    <source>
        <strain evidence="7 10">HSR2</strain>
    </source>
</reference>
<dbReference type="EMBL" id="CP008874">
    <property type="protein sequence ID" value="AKH98368.1"/>
    <property type="molecule type" value="Genomic_DNA"/>
</dbReference>
<keyword evidence="2 5" id="KW-0812">Transmembrane</keyword>
<comment type="subcellular location">
    <subcellularLocation>
        <location evidence="1">Membrane</location>
    </subcellularLocation>
</comment>
<evidence type="ECO:0000313" key="7">
    <source>
        <dbReference type="EMBL" id="AKH98368.1"/>
    </source>
</evidence>
<dbReference type="OrthoDB" id="121853at2157"/>
<dbReference type="PANTHER" id="PTHR30221">
    <property type="entry name" value="SMALL-CONDUCTANCE MECHANOSENSITIVE CHANNEL"/>
    <property type="match status" value="1"/>
</dbReference>
<evidence type="ECO:0000313" key="10">
    <source>
        <dbReference type="Proteomes" id="UP000069906"/>
    </source>
</evidence>
<feature type="domain" description="Mechanosensitive ion channel MscS" evidence="6">
    <location>
        <begin position="106"/>
        <end position="172"/>
    </location>
</feature>
<dbReference type="GO" id="GO:0016020">
    <property type="term" value="C:membrane"/>
    <property type="evidence" value="ECO:0007669"/>
    <property type="project" value="UniProtKB-SubCell"/>
</dbReference>
<dbReference type="RefSeq" id="WP_054519840.1">
    <property type="nucleotide sequence ID" value="NZ_CP008874.1"/>
</dbReference>
<protein>
    <submittedName>
        <fullName evidence="7">Mechanosensitive ion channel MscS</fullName>
    </submittedName>
</protein>
<evidence type="ECO:0000256" key="1">
    <source>
        <dbReference type="ARBA" id="ARBA00004370"/>
    </source>
</evidence>
<accession>A0A0F7PGE0</accession>
<dbReference type="Pfam" id="PF00924">
    <property type="entry name" value="MS_channel_2nd"/>
    <property type="match status" value="1"/>
</dbReference>
<dbReference type="InterPro" id="IPR023408">
    <property type="entry name" value="MscS_beta-dom_sf"/>
</dbReference>
<dbReference type="KEGG" id="hsf:HLASA_1883"/>
<feature type="transmembrane region" description="Helical" evidence="5">
    <location>
        <begin position="20"/>
        <end position="38"/>
    </location>
</feature>
<dbReference type="GO" id="GO:0008381">
    <property type="term" value="F:mechanosensitive monoatomic ion channel activity"/>
    <property type="evidence" value="ECO:0007669"/>
    <property type="project" value="InterPro"/>
</dbReference>
<evidence type="ECO:0000256" key="5">
    <source>
        <dbReference type="SAM" id="Phobius"/>
    </source>
</evidence>
<dbReference type="SUPFAM" id="SSF50182">
    <property type="entry name" value="Sm-like ribonucleoproteins"/>
    <property type="match status" value="1"/>
</dbReference>
<feature type="transmembrane region" description="Helical" evidence="5">
    <location>
        <begin position="59"/>
        <end position="78"/>
    </location>
</feature>
<dbReference type="GeneID" id="31401113"/>
<dbReference type="HOGENOM" id="CLU_1072015_0_0_2"/>
<gene>
    <name evidence="8" type="ORF">HLASA_1883</name>
    <name evidence="7" type="ORF">HLASF_1897</name>
</gene>
<feature type="transmembrane region" description="Helical" evidence="5">
    <location>
        <begin position="84"/>
        <end position="103"/>
    </location>
</feature>
<evidence type="ECO:0000259" key="6">
    <source>
        <dbReference type="Pfam" id="PF00924"/>
    </source>
</evidence>
<evidence type="ECO:0000313" key="9">
    <source>
        <dbReference type="Proteomes" id="UP000060390"/>
    </source>
</evidence>
<dbReference type="KEGG" id="hsu:HLASF_1897"/>
<reference evidence="8 9" key="3">
    <citation type="journal article" date="2016" name="Stand. Genomic Sci.">
        <title>Complete genome sequence of 'Halanaeroarchaeum sulfurireducens' M27-SA2, a sulfur-reducing and acetate-oxidizing haloarchaeon from the deep-sea hypersaline anoxic lake Medee.</title>
        <authorList>
            <person name="Messina E."/>
            <person name="Sorokin D.Y."/>
            <person name="Kublanov I.V."/>
            <person name="Toshchakov S."/>
            <person name="Lopatina A."/>
            <person name="Arcadi E."/>
            <person name="Smedile F."/>
            <person name="La Spada G."/>
            <person name="La Cono V."/>
            <person name="Yakimov M.M."/>
        </authorList>
    </citation>
    <scope>NUCLEOTIDE SEQUENCE [LARGE SCALE GENOMIC DNA]</scope>
    <source>
        <strain evidence="8 9">M27-SA2</strain>
    </source>
</reference>
<dbReference type="Proteomes" id="UP000069906">
    <property type="component" value="Chromosome"/>
</dbReference>
<keyword evidence="10" id="KW-1185">Reference proteome</keyword>
<keyword evidence="4 5" id="KW-0472">Membrane</keyword>
<dbReference type="Gene3D" id="2.30.30.60">
    <property type="match status" value="1"/>
</dbReference>
<sequence length="259" mass="28506">MFHGTLVNDLIPNPSVYLRVVRFLAILVIGIVLIRAVLIPVTRRVLRKREVGTEAINSVLSLTSVIGYFLSFTIALQAANFGSIVTILGAMAAAFVLAMGFGMRDQISNIVGGLLIYVSNPFIVGDYIKSQTAEGVVESINLVSTTLAGSSSQKIVVPNAQLTTEELKNYTKDSRTKASIRVTLPLEQLEEGLIDSKTSLTNVQRCLMTPHLTSSIAKRTVRCMLSCISGWKPREPRRKSRAIFSKISLERWWKPNLPT</sequence>
<dbReference type="InterPro" id="IPR045275">
    <property type="entry name" value="MscS_archaea/bacteria_type"/>
</dbReference>
<evidence type="ECO:0000256" key="3">
    <source>
        <dbReference type="ARBA" id="ARBA00022989"/>
    </source>
</evidence>
<dbReference type="AlphaFoldDB" id="A0A0F7PGE0"/>
<dbReference type="InterPro" id="IPR010920">
    <property type="entry name" value="LSM_dom_sf"/>
</dbReference>
<keyword evidence="3 5" id="KW-1133">Transmembrane helix</keyword>
<dbReference type="Proteomes" id="UP000060390">
    <property type="component" value="Chromosome"/>
</dbReference>
<dbReference type="Gene3D" id="1.10.287.1260">
    <property type="match status" value="1"/>
</dbReference>
<evidence type="ECO:0000256" key="2">
    <source>
        <dbReference type="ARBA" id="ARBA00022692"/>
    </source>
</evidence>
<dbReference type="PANTHER" id="PTHR30221:SF1">
    <property type="entry name" value="SMALL-CONDUCTANCE MECHANOSENSITIVE CHANNEL"/>
    <property type="match status" value="1"/>
</dbReference>
<proteinExistence type="predicted"/>
<dbReference type="EMBL" id="CP011564">
    <property type="protein sequence ID" value="ALG82762.1"/>
    <property type="molecule type" value="Genomic_DNA"/>
</dbReference>
<evidence type="ECO:0000256" key="4">
    <source>
        <dbReference type="ARBA" id="ARBA00023136"/>
    </source>
</evidence>
<evidence type="ECO:0000313" key="8">
    <source>
        <dbReference type="EMBL" id="ALG82762.1"/>
    </source>
</evidence>
<organism evidence="7 10">
    <name type="scientific">Halanaeroarchaeum sulfurireducens</name>
    <dbReference type="NCBI Taxonomy" id="1604004"/>
    <lineage>
        <taxon>Archaea</taxon>
        <taxon>Methanobacteriati</taxon>
        <taxon>Methanobacteriota</taxon>
        <taxon>Stenosarchaea group</taxon>
        <taxon>Halobacteria</taxon>
        <taxon>Halobacteriales</taxon>
        <taxon>Halobacteriaceae</taxon>
        <taxon>Halanaeroarchaeum</taxon>
    </lineage>
</organism>
<name>A0A0F7PGE0_9EURY</name>
<dbReference type="STRING" id="1604004.HLASA_1883"/>
<reference evidence="9" key="2">
    <citation type="submission" date="2015-05" db="EMBL/GenBank/DDBJ databases">
        <title>Complete genome sequence of Halanaeroarchaeum sulfurireducens type strain M27-SA2, a sulfate-reducer haloarchaeon from marine anoxic lake Medee.</title>
        <authorList>
            <person name="Messina E."/>
            <person name="Kublanov I.V."/>
            <person name="Toshchakov S."/>
            <person name="Arcadi E."/>
            <person name="La Spada G."/>
            <person name="La Cono V."/>
            <person name="Yakimov M.M."/>
        </authorList>
    </citation>
    <scope>NUCLEOTIDE SEQUENCE [LARGE SCALE GENOMIC DNA]</scope>
    <source>
        <strain evidence="9">M27-SA2</strain>
    </source>
</reference>
<dbReference type="InterPro" id="IPR006685">
    <property type="entry name" value="MscS_channel_2nd"/>
</dbReference>